<reference evidence="1" key="2">
    <citation type="submission" date="2017-11" db="EMBL/GenBank/DDBJ databases">
        <title>Coralsnake Venomics: Analyses of Venom Gland Transcriptomes and Proteomes of Six Brazilian Taxa.</title>
        <authorList>
            <person name="Aird S.D."/>
            <person name="Jorge da Silva N."/>
            <person name="Qiu L."/>
            <person name="Villar-Briones A."/>
            <person name="Aparecida-Saddi V."/>
            <person name="Campos-Telles M.P."/>
            <person name="Grau M."/>
            <person name="Mikheyev A.S."/>
        </authorList>
    </citation>
    <scope>NUCLEOTIDE SEQUENCE</scope>
    <source>
        <tissue evidence="1">Venom_gland</tissue>
    </source>
</reference>
<proteinExistence type="predicted"/>
<organism evidence="1">
    <name type="scientific">Micrurus paraensis</name>
    <dbReference type="NCBI Taxonomy" id="1970185"/>
    <lineage>
        <taxon>Eukaryota</taxon>
        <taxon>Metazoa</taxon>
        <taxon>Chordata</taxon>
        <taxon>Craniata</taxon>
        <taxon>Vertebrata</taxon>
        <taxon>Euteleostomi</taxon>
        <taxon>Lepidosauria</taxon>
        <taxon>Squamata</taxon>
        <taxon>Bifurcata</taxon>
        <taxon>Unidentata</taxon>
        <taxon>Episquamata</taxon>
        <taxon>Toxicofera</taxon>
        <taxon>Serpentes</taxon>
        <taxon>Colubroidea</taxon>
        <taxon>Elapidae</taxon>
        <taxon>Elapinae</taxon>
        <taxon>Micrurus</taxon>
    </lineage>
</organism>
<dbReference type="AlphaFoldDB" id="A0A2D4K7A2"/>
<accession>A0A2D4K7A2</accession>
<protein>
    <submittedName>
        <fullName evidence="1">Uncharacterized protein</fullName>
    </submittedName>
</protein>
<reference evidence="1" key="1">
    <citation type="submission" date="2017-07" db="EMBL/GenBank/DDBJ databases">
        <authorList>
            <person name="Mikheyev A."/>
            <person name="Grau M."/>
        </authorList>
    </citation>
    <scope>NUCLEOTIDE SEQUENCE</scope>
    <source>
        <tissue evidence="1">Venom_gland</tissue>
    </source>
</reference>
<name>A0A2D4K7A2_9SAUR</name>
<sequence length="138" mass="15953">MMNFLKDLQNNPMPMCKLNPTEFKQCPQVNRYRIPVSGCSSVLTDWEISQLNPIRLISKDIKKLDTTNSWIPKTKTDKRMVDILCGYFFFIKNPLGCMPYFPISGITFYGQVCLVISLPQAEYNTNHEKSNLLKVHKS</sequence>
<evidence type="ECO:0000313" key="1">
    <source>
        <dbReference type="EMBL" id="LAB04585.1"/>
    </source>
</evidence>
<dbReference type="EMBL" id="IACL01038664">
    <property type="protein sequence ID" value="LAB04585.1"/>
    <property type="molecule type" value="Transcribed_RNA"/>
</dbReference>